<gene>
    <name evidence="1" type="ORF">QFC24_005652</name>
</gene>
<sequence length="1442" mass="154900">MKSKGVGTQPRLLLLLVALSMLLSPVNANYSNGNDNSTIIVSDILVPTSVSKVPIPPASARITTLLTSTLSSIVPTAGPTAAVWPVMTTTPKFTSTMTFSDPVATGSAENLEQQHDDASLISSDPAATVSFISSPALETSSLLAPIGSTAGYKDRARLTNHLLSRDDRPVDIDNSSDPSRSQLQVASSVRLETGAACSASPPSRTYDGNLLQPTDPELRNGSSSEVAQGEAGADHDTTHPKYSDNAIIFAFNGPVLDDQHAFFEWLSDDRGIKLTYNASKGDIDGNFTGFLTRTGESSAPPVFVTAKRRVVGAGLPLYGAYTLECLVNELYQTRKSTEICFPQDIADRMRHKLHLTLQAIENEHARTNQLNDDSQTTTSYKKELTRQMEIGLKQLTVDQSNLSREKQILENDFSEKNRQLAIDQQVHWEEIAAEKAKLQEEKKLLNDRLEEIRRLFIGLLLIIAYLAFLTLSDDLQKMFIMFSRLCSSVKVGSSYRPGRPSSPNKKFSSLTSWCSSFSKKSQNETATSSSRSAARRGAKQTSVTAMQWLGTCLGVSAVPFARLILAIKTVSRSLSQLPRSAYLQLEGVIAVGYAALTRVRRPAAWQVSNARRMMFKLEPIIQGPATYVSRLLTVVRLFLDKSIPATKTAMKSLRQSLRRPLSKTSTGSKVQEWTRVFKWVSAFWFICGLQVRNWKDQIVRLAFHSLYKRPNGTAISLEACQDPIPPLNNDLLELDVPPITTQAVQTETDGADVPLVDQEHRWSTGAIQETEEEVHIVTPRPRSPAHNWQWGRQDSPFVERYLRKRGQGLFSMRSRSPSPVMVERLEDDVVPEQSLARPSTPPAVNCAVDAALDLAAGTPIVAAIEIQTASDCNGTGTAPSSDSEPVTATTLKNASQSCIEPPLVITAPVLSDTAIEGAQLDQASSTPQVPEVATVGVSVDHDALDPNGTNVELAILTHVYNLDEQAEESTVISAPENCNELNAESTLEELGPASGPEPVVAFCNADTQDSARLPATNNTALKLSLCLQNTPVAMTSTTESFAVEEEKAAEVEHSISVENASVQAEEEIFSTVKEEGQHAIDTTSKMASKEESDVLDTIGSAAVGPQVENLTSKDLIAKSTEQETTCTSGNAVVGEDMHAVDSTSATAMSSPVVADVAGTKDNPVPSSTPAPIDSTWSKLPDPTSKLIAETPSVTMVPSPKSSAFSSTTYDREAPSAFSFSTYGEKTPFAFGPGTPLAPAVNTALVNTPQPVVNPFAKRPRGAPARSGLGSQASVSAFGSNSVFTKQVTSTVTTAGPEGAFLAPAFRSPTIVTTAPTATTPVRSAEKRVNESPQALTSSVSAPPTNTPVANKAREGSLPTRPSNSLLTSAWAPRIDTQPTTHVPQRTSVAVSPVAQGSARLPLSSSRHAPVSRAAVTSPPRSKPSATPSRRLTAKETRELERL</sequence>
<dbReference type="EMBL" id="JASBWV010000024">
    <property type="protein sequence ID" value="KAJ9119419.1"/>
    <property type="molecule type" value="Genomic_DNA"/>
</dbReference>
<accession>A0ACC2X7M9</accession>
<organism evidence="1 2">
    <name type="scientific">Naganishia onofrii</name>
    <dbReference type="NCBI Taxonomy" id="1851511"/>
    <lineage>
        <taxon>Eukaryota</taxon>
        <taxon>Fungi</taxon>
        <taxon>Dikarya</taxon>
        <taxon>Basidiomycota</taxon>
        <taxon>Agaricomycotina</taxon>
        <taxon>Tremellomycetes</taxon>
        <taxon>Filobasidiales</taxon>
        <taxon>Filobasidiaceae</taxon>
        <taxon>Naganishia</taxon>
    </lineage>
</organism>
<dbReference type="Proteomes" id="UP001234202">
    <property type="component" value="Unassembled WGS sequence"/>
</dbReference>
<reference evidence="1" key="1">
    <citation type="submission" date="2023-04" db="EMBL/GenBank/DDBJ databases">
        <title>Draft Genome sequencing of Naganishia species isolated from polar environments using Oxford Nanopore Technology.</title>
        <authorList>
            <person name="Leo P."/>
            <person name="Venkateswaran K."/>
        </authorList>
    </citation>
    <scope>NUCLEOTIDE SEQUENCE</scope>
    <source>
        <strain evidence="1">DBVPG 5303</strain>
    </source>
</reference>
<proteinExistence type="predicted"/>
<keyword evidence="2" id="KW-1185">Reference proteome</keyword>
<name>A0ACC2X7M9_9TREE</name>
<protein>
    <submittedName>
        <fullName evidence="1">Uncharacterized protein</fullName>
    </submittedName>
</protein>
<comment type="caution">
    <text evidence="1">The sequence shown here is derived from an EMBL/GenBank/DDBJ whole genome shotgun (WGS) entry which is preliminary data.</text>
</comment>
<evidence type="ECO:0000313" key="1">
    <source>
        <dbReference type="EMBL" id="KAJ9119419.1"/>
    </source>
</evidence>
<evidence type="ECO:0000313" key="2">
    <source>
        <dbReference type="Proteomes" id="UP001234202"/>
    </source>
</evidence>